<dbReference type="InterPro" id="IPR026555">
    <property type="entry name" value="NSL3/Tex30"/>
</dbReference>
<evidence type="ECO:0000313" key="3">
    <source>
        <dbReference type="Proteomes" id="UP000034228"/>
    </source>
</evidence>
<sequence length="208" mass="23020">MPLPLIKAKARLILAHGAGAPCDSLFMNMLALALAHYQIEVQRFNFPYMQRSIELGSKRPPDKMAVLQQHFMVQINQADSSLPLFIGGKSMGGRVASMLNLLDVPQVKAVFAFGYPFHPPGKSQWRTAHFDTLPLPLHIVQGERDPFGKRAELAELNWPQVKVHWLTAADHDFKPTKASGLNQQQLIADAAAYCSGKIDEILLAGARN</sequence>
<organism evidence="2 3">
    <name type="scientific">Arsukibacterium ikkense</name>
    <dbReference type="NCBI Taxonomy" id="336831"/>
    <lineage>
        <taxon>Bacteria</taxon>
        <taxon>Pseudomonadati</taxon>
        <taxon>Pseudomonadota</taxon>
        <taxon>Gammaproteobacteria</taxon>
        <taxon>Chromatiales</taxon>
        <taxon>Chromatiaceae</taxon>
        <taxon>Arsukibacterium</taxon>
    </lineage>
</organism>
<dbReference type="RefSeq" id="WP_046558417.1">
    <property type="nucleotide sequence ID" value="NZ_LAHO01000014.1"/>
</dbReference>
<keyword evidence="3" id="KW-1185">Reference proteome</keyword>
<accession>A0A0M2V293</accession>
<comment type="caution">
    <text evidence="2">The sequence shown here is derived from an EMBL/GenBank/DDBJ whole genome shotgun (WGS) entry which is preliminary data.</text>
</comment>
<dbReference type="STRING" id="336831.WG68_14505"/>
<dbReference type="InterPro" id="IPR029058">
    <property type="entry name" value="AB_hydrolase_fold"/>
</dbReference>
<dbReference type="PATRIC" id="fig|336831.14.peg.1531"/>
<protein>
    <submittedName>
        <fullName evidence="2">Alpha/beta hydrolase</fullName>
    </submittedName>
</protein>
<keyword evidence="2" id="KW-0378">Hydrolase</keyword>
<dbReference type="PANTHER" id="PTHR13136:SF11">
    <property type="entry name" value="TESTIS-EXPRESSED PROTEIN 30"/>
    <property type="match status" value="1"/>
</dbReference>
<reference evidence="2 3" key="1">
    <citation type="submission" date="2015-03" db="EMBL/GenBank/DDBJ databases">
        <title>Draft genome sequences of two protease-producing strains of Arsukibacterium isolated from two cold and alkaline environments.</title>
        <authorList>
            <person name="Lylloff J.E."/>
            <person name="Skov L.B."/>
            <person name="Jepsen M."/>
            <person name="Hallin P.F."/>
            <person name="Sorensen S.J."/>
            <person name="Stougaard P."/>
            <person name="Glaring M.A."/>
        </authorList>
    </citation>
    <scope>NUCLEOTIDE SEQUENCE [LARGE SCALE GENOMIC DNA]</scope>
    <source>
        <strain evidence="2 3">GCM72</strain>
    </source>
</reference>
<feature type="domain" description="KANL3/Tex30 alpha/beta hydrolase-like" evidence="1">
    <location>
        <begin position="9"/>
        <end position="196"/>
    </location>
</feature>
<dbReference type="GO" id="GO:0016787">
    <property type="term" value="F:hydrolase activity"/>
    <property type="evidence" value="ECO:0007669"/>
    <property type="project" value="UniProtKB-KW"/>
</dbReference>
<evidence type="ECO:0000313" key="2">
    <source>
        <dbReference type="EMBL" id="KKO44746.1"/>
    </source>
</evidence>
<evidence type="ECO:0000259" key="1">
    <source>
        <dbReference type="Pfam" id="PF20408"/>
    </source>
</evidence>
<gene>
    <name evidence="2" type="ORF">WG68_14505</name>
</gene>
<dbReference type="Pfam" id="PF20408">
    <property type="entry name" value="Abhydrolase_11"/>
    <property type="match status" value="1"/>
</dbReference>
<dbReference type="Proteomes" id="UP000034228">
    <property type="component" value="Unassembled WGS sequence"/>
</dbReference>
<dbReference type="AlphaFoldDB" id="A0A0M2V293"/>
<dbReference type="InterPro" id="IPR046879">
    <property type="entry name" value="KANL3/Tex30_Abhydrolase"/>
</dbReference>
<proteinExistence type="predicted"/>
<name>A0A0M2V293_9GAMM</name>
<dbReference type="EMBL" id="LAHO01000014">
    <property type="protein sequence ID" value="KKO44746.1"/>
    <property type="molecule type" value="Genomic_DNA"/>
</dbReference>
<dbReference type="PANTHER" id="PTHR13136">
    <property type="entry name" value="TESTIS DEVELOPMENT PROTEIN PRTD"/>
    <property type="match status" value="1"/>
</dbReference>
<dbReference type="SUPFAM" id="SSF53474">
    <property type="entry name" value="alpha/beta-Hydrolases"/>
    <property type="match status" value="1"/>
</dbReference>
<dbReference type="Gene3D" id="3.40.50.1820">
    <property type="entry name" value="alpha/beta hydrolase"/>
    <property type="match status" value="1"/>
</dbReference>